<proteinExistence type="predicted"/>
<dbReference type="Pfam" id="PF00583">
    <property type="entry name" value="Acetyltransf_1"/>
    <property type="match status" value="1"/>
</dbReference>
<evidence type="ECO:0000259" key="3">
    <source>
        <dbReference type="PROSITE" id="PS51186"/>
    </source>
</evidence>
<protein>
    <submittedName>
        <fullName evidence="4">N-acetyltransferase</fullName>
    </submittedName>
</protein>
<keyword evidence="1 4" id="KW-0808">Transferase</keyword>
<dbReference type="PANTHER" id="PTHR43877">
    <property type="entry name" value="AMINOALKYLPHOSPHONATE N-ACETYLTRANSFERASE-RELATED-RELATED"/>
    <property type="match status" value="1"/>
</dbReference>
<comment type="caution">
    <text evidence="4">The sequence shown here is derived from an EMBL/GenBank/DDBJ whole genome shotgun (WGS) entry which is preliminary data.</text>
</comment>
<evidence type="ECO:0000313" key="5">
    <source>
        <dbReference type="Proteomes" id="UP000292373"/>
    </source>
</evidence>
<sequence length="285" mass="30463">MTEPTATTDRAGLLAFISAQQASPSTATTYLGDEPAGVEAELEGLDQPWLETARVLTTDAGLRGAALAEWDAEVGRAWVYGPWAAPGQFDAVGEPLLRAVAAQCPPEISEFEVSGDVANTSLAALAERLGWRPSKVNHAYEVAAVAVAHWPTVEGIRPATDADLPALATLHEAEFPKTYATTAQLLTRHTTLEAERDGRVVGYAAGQLQDDGSAYIDFMAVEDRYRGHGIARGLLGELARNLVVEGHTTKVHLTVDDDRAPAIALYESLGMRRAISLRGYWGSLS</sequence>
<dbReference type="SUPFAM" id="SSF55729">
    <property type="entry name" value="Acyl-CoA N-acyltransferases (Nat)"/>
    <property type="match status" value="1"/>
</dbReference>
<dbReference type="Gene3D" id="3.40.630.30">
    <property type="match status" value="1"/>
</dbReference>
<dbReference type="InterPro" id="IPR016181">
    <property type="entry name" value="Acyl_CoA_acyltransferase"/>
</dbReference>
<dbReference type="OrthoDB" id="9799092at2"/>
<dbReference type="InterPro" id="IPR050832">
    <property type="entry name" value="Bact_Acetyltransf"/>
</dbReference>
<dbReference type="PROSITE" id="PS51186">
    <property type="entry name" value="GNAT"/>
    <property type="match status" value="1"/>
</dbReference>
<reference evidence="4 5" key="1">
    <citation type="submission" date="2019-01" db="EMBL/GenBank/DDBJ databases">
        <title>Lactibacter flavus gen. nov., sp. nov., a novel bacterium of the family Propionibacteriaceae isolated from raw milk and dairy products.</title>
        <authorList>
            <person name="Huptas C."/>
            <person name="Wenning M."/>
            <person name="Breitenwieser F."/>
            <person name="Doll E."/>
            <person name="Von Neubeck M."/>
            <person name="Busse H.-J."/>
            <person name="Scherer S."/>
        </authorList>
    </citation>
    <scope>NUCLEOTIDE SEQUENCE [LARGE SCALE GENOMIC DNA]</scope>
    <source>
        <strain evidence="4 5">KCTC 33808</strain>
    </source>
</reference>
<gene>
    <name evidence="4" type="ORF">ET989_00850</name>
</gene>
<evidence type="ECO:0000256" key="2">
    <source>
        <dbReference type="ARBA" id="ARBA00023315"/>
    </source>
</evidence>
<dbReference type="RefSeq" id="WP_131166664.1">
    <property type="nucleotide sequence ID" value="NZ_SDMQ01000001.1"/>
</dbReference>
<keyword evidence="5" id="KW-1185">Reference proteome</keyword>
<dbReference type="EMBL" id="SDMQ01000001">
    <property type="protein sequence ID" value="TBT88534.1"/>
    <property type="molecule type" value="Genomic_DNA"/>
</dbReference>
<name>A0A4Q9KGS7_9ACTN</name>
<dbReference type="Proteomes" id="UP000292373">
    <property type="component" value="Unassembled WGS sequence"/>
</dbReference>
<keyword evidence="2" id="KW-0012">Acyltransferase</keyword>
<evidence type="ECO:0000313" key="4">
    <source>
        <dbReference type="EMBL" id="TBT88534.1"/>
    </source>
</evidence>
<dbReference type="CDD" id="cd04301">
    <property type="entry name" value="NAT_SF"/>
    <property type="match status" value="1"/>
</dbReference>
<accession>A0A4Q9KGS7</accession>
<feature type="domain" description="N-acetyltransferase" evidence="3">
    <location>
        <begin position="154"/>
        <end position="285"/>
    </location>
</feature>
<dbReference type="InterPro" id="IPR000182">
    <property type="entry name" value="GNAT_dom"/>
</dbReference>
<organism evidence="4 5">
    <name type="scientific">Propioniciclava sinopodophylli</name>
    <dbReference type="NCBI Taxonomy" id="1837344"/>
    <lineage>
        <taxon>Bacteria</taxon>
        <taxon>Bacillati</taxon>
        <taxon>Actinomycetota</taxon>
        <taxon>Actinomycetes</taxon>
        <taxon>Propionibacteriales</taxon>
        <taxon>Propionibacteriaceae</taxon>
        <taxon>Propioniciclava</taxon>
    </lineage>
</organism>
<evidence type="ECO:0000256" key="1">
    <source>
        <dbReference type="ARBA" id="ARBA00022679"/>
    </source>
</evidence>
<dbReference type="AlphaFoldDB" id="A0A4Q9KGS7"/>
<dbReference type="GO" id="GO:0016747">
    <property type="term" value="F:acyltransferase activity, transferring groups other than amino-acyl groups"/>
    <property type="evidence" value="ECO:0007669"/>
    <property type="project" value="InterPro"/>
</dbReference>